<proteinExistence type="predicted"/>
<evidence type="ECO:0000313" key="3">
    <source>
        <dbReference type="Proteomes" id="UP000275846"/>
    </source>
</evidence>
<dbReference type="WBParaSite" id="SSLN_0000630501-mRNA-1">
    <property type="protein sequence ID" value="SSLN_0000630501-mRNA-1"/>
    <property type="gene ID" value="SSLN_0000630501"/>
</dbReference>
<gene>
    <name evidence="2" type="ORF">SSLN_LOCUS6110</name>
</gene>
<dbReference type="Proteomes" id="UP000275846">
    <property type="component" value="Unassembled WGS sequence"/>
</dbReference>
<dbReference type="OrthoDB" id="6320798at2759"/>
<sequence length="161" mass="16904">MASEPDVVVLPGAAPVAPAPSPISGRLDSVLTPGIGVEGGESTVDAAQVYYHFKLNHAQVTVSAPPFRGTYGGRRRTTTVVLLMALVARELPRYKVDIAALSETLFSEQSQLEDAPSVVAVAAAGLCSRPKARLAGRAGNQGDPRCRGEEWTTKSLHVPSD</sequence>
<reference evidence="2 3" key="2">
    <citation type="submission" date="2018-11" db="EMBL/GenBank/DDBJ databases">
        <authorList>
            <consortium name="Pathogen Informatics"/>
        </authorList>
    </citation>
    <scope>NUCLEOTIDE SEQUENCE [LARGE SCALE GENOMIC DNA]</scope>
    <source>
        <strain evidence="2 3">NST_G2</strain>
    </source>
</reference>
<dbReference type="AlphaFoldDB" id="A0A183SPG2"/>
<protein>
    <submittedName>
        <fullName evidence="4">AAA_lid_7 domain-containing protein</fullName>
    </submittedName>
</protein>
<evidence type="ECO:0000313" key="2">
    <source>
        <dbReference type="EMBL" id="VDL92495.1"/>
    </source>
</evidence>
<dbReference type="EMBL" id="UYSU01033544">
    <property type="protein sequence ID" value="VDL92495.1"/>
    <property type="molecule type" value="Genomic_DNA"/>
</dbReference>
<organism evidence="4">
    <name type="scientific">Schistocephalus solidus</name>
    <name type="common">Tapeworm</name>
    <dbReference type="NCBI Taxonomy" id="70667"/>
    <lineage>
        <taxon>Eukaryota</taxon>
        <taxon>Metazoa</taxon>
        <taxon>Spiralia</taxon>
        <taxon>Lophotrochozoa</taxon>
        <taxon>Platyhelminthes</taxon>
        <taxon>Cestoda</taxon>
        <taxon>Eucestoda</taxon>
        <taxon>Diphyllobothriidea</taxon>
        <taxon>Diphyllobothriidae</taxon>
        <taxon>Schistocephalus</taxon>
    </lineage>
</organism>
<keyword evidence="3" id="KW-1185">Reference proteome</keyword>
<reference evidence="4" key="1">
    <citation type="submission" date="2016-06" db="UniProtKB">
        <authorList>
            <consortium name="WormBaseParasite"/>
        </authorList>
    </citation>
    <scope>IDENTIFICATION</scope>
</reference>
<feature type="region of interest" description="Disordered" evidence="1">
    <location>
        <begin position="133"/>
        <end position="161"/>
    </location>
</feature>
<evidence type="ECO:0000256" key="1">
    <source>
        <dbReference type="SAM" id="MobiDB-lite"/>
    </source>
</evidence>
<name>A0A183SPG2_SCHSO</name>
<accession>A0A183SPG2</accession>
<evidence type="ECO:0000313" key="4">
    <source>
        <dbReference type="WBParaSite" id="SSLN_0000630501-mRNA-1"/>
    </source>
</evidence>